<dbReference type="OrthoDB" id="5552842at2759"/>
<dbReference type="AlphaFoldDB" id="A0A5N6KC08"/>
<dbReference type="EMBL" id="VIGI01000004">
    <property type="protein sequence ID" value="KAB8300973.1"/>
    <property type="molecule type" value="Genomic_DNA"/>
</dbReference>
<reference evidence="3 4" key="1">
    <citation type="submission" date="2019-06" db="EMBL/GenBank/DDBJ databases">
        <title>Genome Sequence of the Brown Rot Fungal Pathogen Monilinia laxa.</title>
        <authorList>
            <person name="De Miccolis Angelini R.M."/>
            <person name="Landi L."/>
            <person name="Abate D."/>
            <person name="Pollastro S."/>
            <person name="Romanazzi G."/>
            <person name="Faretra F."/>
        </authorList>
    </citation>
    <scope>NUCLEOTIDE SEQUENCE [LARGE SCALE GENOMIC DNA]</scope>
    <source>
        <strain evidence="3 4">Mlax316</strain>
    </source>
</reference>
<dbReference type="InterPro" id="IPR015242">
    <property type="entry name" value="Ydc2_cat"/>
</dbReference>
<proteinExistence type="predicted"/>
<dbReference type="Gene3D" id="3.30.420.10">
    <property type="entry name" value="Ribonuclease H-like superfamily/Ribonuclease H"/>
    <property type="match status" value="1"/>
</dbReference>
<dbReference type="PANTHER" id="PTHR28072:SF1">
    <property type="entry name" value="CRUCIFORM CUTTING ENDONUCLEASE 1, MITOCHONDRIAL-RELATED"/>
    <property type="match status" value="1"/>
</dbReference>
<dbReference type="GO" id="GO:0070336">
    <property type="term" value="F:flap-structured DNA binding"/>
    <property type="evidence" value="ECO:0007669"/>
    <property type="project" value="TreeGrafter"/>
</dbReference>
<dbReference type="InterPro" id="IPR012337">
    <property type="entry name" value="RNaseH-like_sf"/>
</dbReference>
<dbReference type="InterPro" id="IPR003034">
    <property type="entry name" value="SAP_dom"/>
</dbReference>
<feature type="compositionally biased region" description="Basic and acidic residues" evidence="1">
    <location>
        <begin position="331"/>
        <end position="350"/>
    </location>
</feature>
<protein>
    <recommendedName>
        <fullName evidence="2">SAP domain-containing protein</fullName>
    </recommendedName>
</protein>
<dbReference type="GO" id="GO:0000402">
    <property type="term" value="F:crossed form four-way junction DNA binding"/>
    <property type="evidence" value="ECO:0007669"/>
    <property type="project" value="TreeGrafter"/>
</dbReference>
<dbReference type="CDD" id="cd16963">
    <property type="entry name" value="CCE1"/>
    <property type="match status" value="1"/>
</dbReference>
<dbReference type="PANTHER" id="PTHR28072">
    <property type="entry name" value="CRUCIFORM CUTTING ENDONUCLEASE 1, MITOCHONDRIAL-RELATED"/>
    <property type="match status" value="1"/>
</dbReference>
<feature type="compositionally biased region" description="Low complexity" evidence="1">
    <location>
        <begin position="124"/>
        <end position="133"/>
    </location>
</feature>
<dbReference type="GO" id="GO:0005739">
    <property type="term" value="C:mitochondrion"/>
    <property type="evidence" value="ECO:0007669"/>
    <property type="project" value="TreeGrafter"/>
</dbReference>
<feature type="domain" description="SAP" evidence="2">
    <location>
        <begin position="6"/>
        <end position="40"/>
    </location>
</feature>
<dbReference type="Proteomes" id="UP000326757">
    <property type="component" value="Unassembled WGS sequence"/>
</dbReference>
<feature type="region of interest" description="Disordered" evidence="1">
    <location>
        <begin position="124"/>
        <end position="149"/>
    </location>
</feature>
<accession>A0A5N6KC08</accession>
<comment type="caution">
    <text evidence="3">The sequence shown here is derived from an EMBL/GenBank/DDBJ whole genome shotgun (WGS) entry which is preliminary data.</text>
</comment>
<evidence type="ECO:0000313" key="4">
    <source>
        <dbReference type="Proteomes" id="UP000326757"/>
    </source>
</evidence>
<organism evidence="3 4">
    <name type="scientific">Monilinia laxa</name>
    <name type="common">Brown rot fungus</name>
    <name type="synonym">Sclerotinia laxa</name>
    <dbReference type="NCBI Taxonomy" id="61186"/>
    <lineage>
        <taxon>Eukaryota</taxon>
        <taxon>Fungi</taxon>
        <taxon>Dikarya</taxon>
        <taxon>Ascomycota</taxon>
        <taxon>Pezizomycotina</taxon>
        <taxon>Leotiomycetes</taxon>
        <taxon>Helotiales</taxon>
        <taxon>Sclerotiniaceae</taxon>
        <taxon>Monilinia</taxon>
    </lineage>
</organism>
<evidence type="ECO:0000259" key="2">
    <source>
        <dbReference type="PROSITE" id="PS50800"/>
    </source>
</evidence>
<gene>
    <name evidence="3" type="ORF">EYC80_002897</name>
</gene>
<feature type="region of interest" description="Disordered" evidence="1">
    <location>
        <begin position="320"/>
        <end position="350"/>
    </location>
</feature>
<dbReference type="InterPro" id="IPR039197">
    <property type="entry name" value="Mrs1/Cce1"/>
</dbReference>
<dbReference type="Pfam" id="PF09159">
    <property type="entry name" value="Ydc2-catalyt"/>
    <property type="match status" value="1"/>
</dbReference>
<sequence length="387" mass="43772">MAINIPNTLKVTALKKIAFKCGISISGTKLILIQRLQDELPHITSPETASSTTANSQPLRILSIDMGIRNFSYCLLELPSSSSTLKSKKIRKVSDGVLNPESPKKKSKSTIPILQSWQKLSLLSQSTPSQSKPADSETETEIKDKDKDKEKIRNEFTPAILSSAAYKLLRHTLLPLSPTHILIERQRFRSMGSKHILEWTIRVNMLESMLWATLKTLSEEKVWEGKVIEIAPKKVGSFWVEESGVGEEDEKFKKVRTTKEVKARNKGAKIDLVRKWLESQSDHETSHDEMVLIGSEQVQEVKERYTAKWDRKVGRAKGYKVKSKSSSASKTEVEGEKKEKKEMTKAKEEEVGKLDDLADCLLQGMAWLKWQENRKRALKEGVEALLG</sequence>
<dbReference type="GO" id="GO:0004520">
    <property type="term" value="F:DNA endonuclease activity"/>
    <property type="evidence" value="ECO:0007669"/>
    <property type="project" value="TreeGrafter"/>
</dbReference>
<evidence type="ECO:0000313" key="3">
    <source>
        <dbReference type="EMBL" id="KAB8300973.1"/>
    </source>
</evidence>
<evidence type="ECO:0000256" key="1">
    <source>
        <dbReference type="SAM" id="MobiDB-lite"/>
    </source>
</evidence>
<feature type="compositionally biased region" description="Basic and acidic residues" evidence="1">
    <location>
        <begin position="140"/>
        <end position="149"/>
    </location>
</feature>
<name>A0A5N6KC08_MONLA</name>
<dbReference type="PROSITE" id="PS50800">
    <property type="entry name" value="SAP"/>
    <property type="match status" value="1"/>
</dbReference>
<dbReference type="InterPro" id="IPR036397">
    <property type="entry name" value="RNaseH_sf"/>
</dbReference>
<dbReference type="GO" id="GO:0000403">
    <property type="term" value="F:Y-form DNA binding"/>
    <property type="evidence" value="ECO:0007669"/>
    <property type="project" value="TreeGrafter"/>
</dbReference>
<keyword evidence="4" id="KW-1185">Reference proteome</keyword>
<dbReference type="SUPFAM" id="SSF53098">
    <property type="entry name" value="Ribonuclease H-like"/>
    <property type="match status" value="1"/>
</dbReference>